<dbReference type="Ensembl" id="ENSMSIT00000004103.1">
    <property type="protein sequence ID" value="ENSMSIP00000003241.1"/>
    <property type="gene ID" value="ENSMSIG00000003017.1"/>
</dbReference>
<accession>A0A8C6GAU6</accession>
<keyword evidence="5" id="KW-0276">Fatty acid metabolism</keyword>
<dbReference type="GO" id="GO:0006636">
    <property type="term" value="P:unsaturated fatty acid biosynthetic process"/>
    <property type="evidence" value="ECO:0007669"/>
    <property type="project" value="TreeGrafter"/>
</dbReference>
<evidence type="ECO:0000256" key="9">
    <source>
        <dbReference type="ARBA" id="ARBA00023136"/>
    </source>
</evidence>
<proteinExistence type="inferred from homology"/>
<evidence type="ECO:0000256" key="4">
    <source>
        <dbReference type="ARBA" id="ARBA00022692"/>
    </source>
</evidence>
<evidence type="ECO:0000256" key="10">
    <source>
        <dbReference type="ARBA" id="ARBA00023160"/>
    </source>
</evidence>
<evidence type="ECO:0000256" key="12">
    <source>
        <dbReference type="SAM" id="Phobius"/>
    </source>
</evidence>
<keyword evidence="9 12" id="KW-0472">Membrane</keyword>
<feature type="transmembrane region" description="Helical" evidence="12">
    <location>
        <begin position="40"/>
        <end position="62"/>
    </location>
</feature>
<comment type="domain">
    <text evidence="11">The histidine box domains are involved in binding the catalytic metal ions.</text>
</comment>
<protein>
    <submittedName>
        <fullName evidence="13">Uncharacterized protein</fullName>
    </submittedName>
</protein>
<comment type="subcellular location">
    <subcellularLocation>
        <location evidence="1">Membrane</location>
        <topology evidence="1">Multi-pass membrane protein</topology>
    </subcellularLocation>
</comment>
<evidence type="ECO:0000256" key="5">
    <source>
        <dbReference type="ARBA" id="ARBA00022832"/>
    </source>
</evidence>
<evidence type="ECO:0000256" key="2">
    <source>
        <dbReference type="ARBA" id="ARBA00009295"/>
    </source>
</evidence>
<evidence type="ECO:0000313" key="14">
    <source>
        <dbReference type="Proteomes" id="UP000694415"/>
    </source>
</evidence>
<reference evidence="13" key="2">
    <citation type="submission" date="2025-09" db="UniProtKB">
        <authorList>
            <consortium name="Ensembl"/>
        </authorList>
    </citation>
    <scope>IDENTIFICATION</scope>
</reference>
<comment type="cofactor">
    <cofactor evidence="11">
        <name>Fe(2+)</name>
        <dbReference type="ChEBI" id="CHEBI:29033"/>
    </cofactor>
</comment>
<dbReference type="GO" id="GO:0005789">
    <property type="term" value="C:endoplasmic reticulum membrane"/>
    <property type="evidence" value="ECO:0007669"/>
    <property type="project" value="TreeGrafter"/>
</dbReference>
<keyword evidence="14" id="KW-1185">Reference proteome</keyword>
<keyword evidence="6 12" id="KW-1133">Transmembrane helix</keyword>
<evidence type="ECO:0000313" key="13">
    <source>
        <dbReference type="Ensembl" id="ENSMSIP00000003241.1"/>
    </source>
</evidence>
<dbReference type="PRINTS" id="PR00075">
    <property type="entry name" value="FACDDSATRASE"/>
</dbReference>
<dbReference type="AlphaFoldDB" id="A0A8C6GAU6"/>
<dbReference type="PANTHER" id="PTHR11351">
    <property type="entry name" value="ACYL-COA DESATURASE"/>
    <property type="match status" value="1"/>
</dbReference>
<keyword evidence="8" id="KW-0443">Lipid metabolism</keyword>
<sequence>MPAQATDPAKVPSAMPRRKSVRVLRDPWAQQDMRVEQLSIFWRNVVPMSLLHLGTVYSPVLVPRPRCSLCSYFCFLLTALCVTAGGHHLWSHRSYKAKLPLRIFLTAANSMAFHVILTRMPSLSILEFTFSKTM</sequence>
<dbReference type="GeneTree" id="ENSGT00940000162090"/>
<reference evidence="13" key="1">
    <citation type="submission" date="2025-08" db="UniProtKB">
        <authorList>
            <consortium name="Ensembl"/>
        </authorList>
    </citation>
    <scope>IDENTIFICATION</scope>
</reference>
<evidence type="ECO:0000256" key="11">
    <source>
        <dbReference type="RuleBase" id="RU000581"/>
    </source>
</evidence>
<feature type="transmembrane region" description="Helical" evidence="12">
    <location>
        <begin position="99"/>
        <end position="117"/>
    </location>
</feature>
<keyword evidence="7 11" id="KW-0560">Oxidoreductase</keyword>
<name>A0A8C6GAU6_MUSSI</name>
<comment type="similarity">
    <text evidence="2 11">Belongs to the fatty acid desaturase type 1 family.</text>
</comment>
<dbReference type="GO" id="GO:0004768">
    <property type="term" value="F:stearoyl-CoA 9-desaturase activity"/>
    <property type="evidence" value="ECO:0007669"/>
    <property type="project" value="TreeGrafter"/>
</dbReference>
<keyword evidence="3 11" id="KW-0444">Lipid biosynthesis</keyword>
<dbReference type="GO" id="GO:0005506">
    <property type="term" value="F:iron ion binding"/>
    <property type="evidence" value="ECO:0007669"/>
    <property type="project" value="TreeGrafter"/>
</dbReference>
<evidence type="ECO:0000256" key="8">
    <source>
        <dbReference type="ARBA" id="ARBA00023098"/>
    </source>
</evidence>
<evidence type="ECO:0000256" key="7">
    <source>
        <dbReference type="ARBA" id="ARBA00023002"/>
    </source>
</evidence>
<organism evidence="13 14">
    <name type="scientific">Mus spicilegus</name>
    <name type="common">Mound-building mouse</name>
    <dbReference type="NCBI Taxonomy" id="10103"/>
    <lineage>
        <taxon>Eukaryota</taxon>
        <taxon>Metazoa</taxon>
        <taxon>Chordata</taxon>
        <taxon>Craniata</taxon>
        <taxon>Vertebrata</taxon>
        <taxon>Euteleostomi</taxon>
        <taxon>Mammalia</taxon>
        <taxon>Eutheria</taxon>
        <taxon>Euarchontoglires</taxon>
        <taxon>Glires</taxon>
        <taxon>Rodentia</taxon>
        <taxon>Myomorpha</taxon>
        <taxon>Muroidea</taxon>
        <taxon>Muridae</taxon>
        <taxon>Murinae</taxon>
        <taxon>Mus</taxon>
        <taxon>Mus</taxon>
    </lineage>
</organism>
<dbReference type="Proteomes" id="UP000694415">
    <property type="component" value="Unplaced"/>
</dbReference>
<feature type="transmembrane region" description="Helical" evidence="12">
    <location>
        <begin position="69"/>
        <end position="87"/>
    </location>
</feature>
<dbReference type="InterPro" id="IPR015876">
    <property type="entry name" value="Acyl-CoA_DS"/>
</dbReference>
<evidence type="ECO:0000256" key="6">
    <source>
        <dbReference type="ARBA" id="ARBA00022989"/>
    </source>
</evidence>
<evidence type="ECO:0000256" key="1">
    <source>
        <dbReference type="ARBA" id="ARBA00004141"/>
    </source>
</evidence>
<keyword evidence="4 11" id="KW-0812">Transmembrane</keyword>
<keyword evidence="10 11" id="KW-0275">Fatty acid biosynthesis</keyword>
<dbReference type="PANTHER" id="PTHR11351:SF100">
    <property type="entry name" value="STEAROYL-COA DESATURASE 5"/>
    <property type="match status" value="1"/>
</dbReference>
<evidence type="ECO:0000256" key="3">
    <source>
        <dbReference type="ARBA" id="ARBA00022516"/>
    </source>
</evidence>